<dbReference type="KEGG" id="tet:TTHERM_00322790"/>
<keyword evidence="1" id="KW-0472">Membrane</keyword>
<dbReference type="HOGENOM" id="CLU_1614160_0_0_1"/>
<accession>Q237K6</accession>
<keyword evidence="3" id="KW-1185">Reference proteome</keyword>
<dbReference type="AlphaFoldDB" id="Q237K6"/>
<proteinExistence type="predicted"/>
<dbReference type="GeneID" id="7829885"/>
<dbReference type="Proteomes" id="UP000009168">
    <property type="component" value="Unassembled WGS sequence"/>
</dbReference>
<keyword evidence="1 2" id="KW-0812">Transmembrane</keyword>
<reference evidence="3" key="1">
    <citation type="journal article" date="2006" name="PLoS Biol.">
        <title>Macronuclear genome sequence of the ciliate Tetrahymena thermophila, a model eukaryote.</title>
        <authorList>
            <person name="Eisen J.A."/>
            <person name="Coyne R.S."/>
            <person name="Wu M."/>
            <person name="Wu D."/>
            <person name="Thiagarajan M."/>
            <person name="Wortman J.R."/>
            <person name="Badger J.H."/>
            <person name="Ren Q."/>
            <person name="Amedeo P."/>
            <person name="Jones K.M."/>
            <person name="Tallon L.J."/>
            <person name="Delcher A.L."/>
            <person name="Salzberg S.L."/>
            <person name="Silva J.C."/>
            <person name="Haas B.J."/>
            <person name="Majoros W.H."/>
            <person name="Farzad M."/>
            <person name="Carlton J.M."/>
            <person name="Smith R.K. Jr."/>
            <person name="Garg J."/>
            <person name="Pearlman R.E."/>
            <person name="Karrer K.M."/>
            <person name="Sun L."/>
            <person name="Manning G."/>
            <person name="Elde N.C."/>
            <person name="Turkewitz A.P."/>
            <person name="Asai D.J."/>
            <person name="Wilkes D.E."/>
            <person name="Wang Y."/>
            <person name="Cai H."/>
            <person name="Collins K."/>
            <person name="Stewart B.A."/>
            <person name="Lee S.R."/>
            <person name="Wilamowska K."/>
            <person name="Weinberg Z."/>
            <person name="Ruzzo W.L."/>
            <person name="Wloga D."/>
            <person name="Gaertig J."/>
            <person name="Frankel J."/>
            <person name="Tsao C.-C."/>
            <person name="Gorovsky M.A."/>
            <person name="Keeling P.J."/>
            <person name="Waller R.F."/>
            <person name="Patron N.J."/>
            <person name="Cherry J.M."/>
            <person name="Stover N.A."/>
            <person name="Krieger C.J."/>
            <person name="del Toro C."/>
            <person name="Ryder H.F."/>
            <person name="Williamson S.C."/>
            <person name="Barbeau R.A."/>
            <person name="Hamilton E.P."/>
            <person name="Orias E."/>
        </authorList>
    </citation>
    <scope>NUCLEOTIDE SEQUENCE [LARGE SCALE GENOMIC DNA]</scope>
    <source>
        <strain evidence="3">SB210</strain>
    </source>
</reference>
<sequence length="235" mass="28988">MGASGSVINKQFIIYLNKITFKYFIIRTYLPIIQWFCCIWKTQKRQKRQLNKRLRKKTLIQMILQTRWEIQYCIMQLIKRIKTQQSISYCKVRARIQKIQETKHLQMLLEMKKQNLYFHKNTDTYYKYYINSYIKRQFNHCYKFKLLIKLYSVKNKNFFNYIQFHHQIIYQFSLSNTKAIKEFQFDKFQFVKSYCSSSTFSFIFLSNVSLLLSFFVLFLIRSFSLNQHFLIKLHI</sequence>
<keyword evidence="1" id="KW-1133">Transmembrane helix</keyword>
<gene>
    <name evidence="2" type="ORF">TTHERM_00322790</name>
</gene>
<protein>
    <submittedName>
        <fullName evidence="2">Transmembrane protein, putative</fullName>
    </submittedName>
</protein>
<dbReference type="RefSeq" id="XP_001012980.2">
    <property type="nucleotide sequence ID" value="XM_001012980.2"/>
</dbReference>
<dbReference type="EMBL" id="GG662743">
    <property type="protein sequence ID" value="EAR92735.2"/>
    <property type="molecule type" value="Genomic_DNA"/>
</dbReference>
<evidence type="ECO:0000313" key="3">
    <source>
        <dbReference type="Proteomes" id="UP000009168"/>
    </source>
</evidence>
<name>Q237K6_TETTS</name>
<evidence type="ECO:0000256" key="1">
    <source>
        <dbReference type="SAM" id="Phobius"/>
    </source>
</evidence>
<feature type="transmembrane region" description="Helical" evidence="1">
    <location>
        <begin position="200"/>
        <end position="220"/>
    </location>
</feature>
<dbReference type="InParanoid" id="Q237K6"/>
<organism evidence="2 3">
    <name type="scientific">Tetrahymena thermophila (strain SB210)</name>
    <dbReference type="NCBI Taxonomy" id="312017"/>
    <lineage>
        <taxon>Eukaryota</taxon>
        <taxon>Sar</taxon>
        <taxon>Alveolata</taxon>
        <taxon>Ciliophora</taxon>
        <taxon>Intramacronucleata</taxon>
        <taxon>Oligohymenophorea</taxon>
        <taxon>Hymenostomatida</taxon>
        <taxon>Tetrahymenina</taxon>
        <taxon>Tetrahymenidae</taxon>
        <taxon>Tetrahymena</taxon>
    </lineage>
</organism>
<evidence type="ECO:0000313" key="2">
    <source>
        <dbReference type="EMBL" id="EAR92735.2"/>
    </source>
</evidence>